<evidence type="ECO:0000259" key="9">
    <source>
        <dbReference type="Pfam" id="PF08263"/>
    </source>
</evidence>
<dbReference type="InParanoid" id="A0A3Q7IZN5"/>
<dbReference type="SUPFAM" id="SSF52058">
    <property type="entry name" value="L domain-like"/>
    <property type="match status" value="2"/>
</dbReference>
<evidence type="ECO:0000256" key="3">
    <source>
        <dbReference type="ARBA" id="ARBA00022692"/>
    </source>
</evidence>
<keyword evidence="3" id="KW-0812">Transmembrane</keyword>
<dbReference type="InterPro" id="IPR013210">
    <property type="entry name" value="LRR_N_plant-typ"/>
</dbReference>
<dbReference type="InterPro" id="IPR046956">
    <property type="entry name" value="RLP23-like"/>
</dbReference>
<keyword evidence="4" id="KW-0732">Signal</keyword>
<accession>A0A3Q7IZN5</accession>
<dbReference type="InterPro" id="IPR001611">
    <property type="entry name" value="Leu-rich_rpt"/>
</dbReference>
<feature type="domain" description="Leucine-rich repeat-containing N-terminal plant-type" evidence="9">
    <location>
        <begin position="6"/>
        <end position="54"/>
    </location>
</feature>
<dbReference type="AlphaFoldDB" id="A0A3Q7IZN5"/>
<evidence type="ECO:0000256" key="4">
    <source>
        <dbReference type="ARBA" id="ARBA00022729"/>
    </source>
</evidence>
<keyword evidence="6" id="KW-1133">Transmembrane helix</keyword>
<keyword evidence="11" id="KW-1185">Reference proteome</keyword>
<evidence type="ECO:0000256" key="7">
    <source>
        <dbReference type="ARBA" id="ARBA00023136"/>
    </source>
</evidence>
<dbReference type="PANTHER" id="PTHR48061">
    <property type="entry name" value="LEUCINE-RICH REPEAT RECEPTOR PROTEIN KINASE EMS1-LIKE-RELATED"/>
    <property type="match status" value="1"/>
</dbReference>
<reference evidence="10" key="2">
    <citation type="submission" date="2019-01" db="UniProtKB">
        <authorList>
            <consortium name="EnsemblPlants"/>
        </authorList>
    </citation>
    <scope>IDENTIFICATION</scope>
    <source>
        <strain evidence="10">cv. Heinz 1706</strain>
    </source>
</reference>
<evidence type="ECO:0000256" key="8">
    <source>
        <dbReference type="ARBA" id="ARBA00023180"/>
    </source>
</evidence>
<dbReference type="Pfam" id="PF08263">
    <property type="entry name" value="LRRNT_2"/>
    <property type="match status" value="1"/>
</dbReference>
<proteinExistence type="predicted"/>
<comment type="subcellular location">
    <subcellularLocation>
        <location evidence="1">Membrane</location>
        <topology evidence="1">Single-pass type I membrane protein</topology>
    </subcellularLocation>
</comment>
<dbReference type="PANTHER" id="PTHR48061:SF12">
    <property type="entry name" value="DISEASE RESISTANCE LIKE PROTEIN"/>
    <property type="match status" value="1"/>
</dbReference>
<keyword evidence="7" id="KW-0472">Membrane</keyword>
<dbReference type="STRING" id="4081.A0A3Q7IZN5"/>
<protein>
    <recommendedName>
        <fullName evidence="9">Leucine-rich repeat-containing N-terminal plant-type domain-containing protein</fullName>
    </recommendedName>
</protein>
<dbReference type="Gramene" id="Solyc09g064670.2.1">
    <property type="protein sequence ID" value="Solyc09g064670.2.1"/>
    <property type="gene ID" value="Solyc09g064670.2"/>
</dbReference>
<dbReference type="FunCoup" id="A0A3Q7IZN5">
    <property type="interactions" value="526"/>
</dbReference>
<keyword evidence="5" id="KW-0677">Repeat</keyword>
<dbReference type="InterPro" id="IPR032675">
    <property type="entry name" value="LRR_dom_sf"/>
</dbReference>
<dbReference type="Pfam" id="PF00560">
    <property type="entry name" value="LRR_1"/>
    <property type="match status" value="4"/>
</dbReference>
<dbReference type="GO" id="GO:0050832">
    <property type="term" value="P:defense response to fungus"/>
    <property type="evidence" value="ECO:0007669"/>
    <property type="project" value="UniProtKB-ARBA"/>
</dbReference>
<dbReference type="OMA" id="LAMEMHS"/>
<sequence length="363" mass="40801">CALSHKHQTISLIKFKKSLTINTISSYICEKPYPKTSSWNMSRDCCSWDGVICDNMTGNVIELNLSCSGIVGKIDSNSNLFQLSHLQRLDLSYLTHFFGSHISPEFGRFSNLTYFDLSWAGFSGQIPSEVSHLSKLHSLRLYGCSGLEVLDTHHNNLIGSLQTIFSNNGSSLINLNLHSNKLEGRIPRSLANCKELQLLHLGDNHLTDTFLIWLGTLPKLKVLILRSNSLHGSIQPPRIETIFPKLQILDFSDNAFSGNLPSNLFQRLEAMRTNDPSRETQRYHLIPITTKGFEVRILYLYTVIDFSSNKFEGQIPIESLDLSGNKLSGKIPEQLVSLVSFILKSFPQSSSRMHPSTTSISHF</sequence>
<keyword evidence="8" id="KW-0325">Glycoprotein</keyword>
<dbReference type="Proteomes" id="UP000004994">
    <property type="component" value="Chromosome 9"/>
</dbReference>
<keyword evidence="2" id="KW-0433">Leucine-rich repeat</keyword>
<dbReference type="EnsemblPlants" id="Solyc09g064670.2.1">
    <property type="protein sequence ID" value="Solyc09g064670.2.1"/>
    <property type="gene ID" value="Solyc09g064670.2"/>
</dbReference>
<organism evidence="10">
    <name type="scientific">Solanum lycopersicum</name>
    <name type="common">Tomato</name>
    <name type="synonym">Lycopersicon esculentum</name>
    <dbReference type="NCBI Taxonomy" id="4081"/>
    <lineage>
        <taxon>Eukaryota</taxon>
        <taxon>Viridiplantae</taxon>
        <taxon>Streptophyta</taxon>
        <taxon>Embryophyta</taxon>
        <taxon>Tracheophyta</taxon>
        <taxon>Spermatophyta</taxon>
        <taxon>Magnoliopsida</taxon>
        <taxon>eudicotyledons</taxon>
        <taxon>Gunneridae</taxon>
        <taxon>Pentapetalae</taxon>
        <taxon>asterids</taxon>
        <taxon>lamiids</taxon>
        <taxon>Solanales</taxon>
        <taxon>Solanaceae</taxon>
        <taxon>Solanoideae</taxon>
        <taxon>Solaneae</taxon>
        <taxon>Solanum</taxon>
        <taxon>Solanum subgen. Lycopersicon</taxon>
    </lineage>
</organism>
<evidence type="ECO:0000256" key="1">
    <source>
        <dbReference type="ARBA" id="ARBA00004479"/>
    </source>
</evidence>
<reference evidence="10" key="1">
    <citation type="journal article" date="2012" name="Nature">
        <title>The tomato genome sequence provides insights into fleshy fruit evolution.</title>
        <authorList>
            <consortium name="Tomato Genome Consortium"/>
        </authorList>
    </citation>
    <scope>NUCLEOTIDE SEQUENCE [LARGE SCALE GENOMIC DNA]</scope>
    <source>
        <strain evidence="10">cv. Heinz 1706</strain>
    </source>
</reference>
<dbReference type="Gene3D" id="3.80.10.10">
    <property type="entry name" value="Ribonuclease Inhibitor"/>
    <property type="match status" value="2"/>
</dbReference>
<evidence type="ECO:0000256" key="5">
    <source>
        <dbReference type="ARBA" id="ARBA00022737"/>
    </source>
</evidence>
<evidence type="ECO:0000256" key="2">
    <source>
        <dbReference type="ARBA" id="ARBA00022614"/>
    </source>
</evidence>
<name>A0A3Q7IZN5_SOLLC</name>
<evidence type="ECO:0000313" key="10">
    <source>
        <dbReference type="EnsemblPlants" id="Solyc09g064670.2.1"/>
    </source>
</evidence>
<evidence type="ECO:0000256" key="6">
    <source>
        <dbReference type="ARBA" id="ARBA00022989"/>
    </source>
</evidence>
<evidence type="ECO:0000313" key="11">
    <source>
        <dbReference type="Proteomes" id="UP000004994"/>
    </source>
</evidence>
<dbReference type="GO" id="GO:0016020">
    <property type="term" value="C:membrane"/>
    <property type="evidence" value="ECO:0007669"/>
    <property type="project" value="UniProtKB-SubCell"/>
</dbReference>